<name>A0ABR8Z4P4_9MICO</name>
<dbReference type="PANTHER" id="PTHR31616">
    <property type="entry name" value="TREHALASE"/>
    <property type="match status" value="1"/>
</dbReference>
<dbReference type="InterPro" id="IPR012341">
    <property type="entry name" value="6hp_glycosidase-like_sf"/>
</dbReference>
<keyword evidence="2" id="KW-0472">Membrane</keyword>
<evidence type="ECO:0008006" key="6">
    <source>
        <dbReference type="Google" id="ProtNLM"/>
    </source>
</evidence>
<comment type="caution">
    <text evidence="4">The sequence shown here is derived from an EMBL/GenBank/DDBJ whole genome shotgun (WGS) entry which is preliminary data.</text>
</comment>
<keyword evidence="2" id="KW-0812">Transmembrane</keyword>
<feature type="signal peptide" evidence="3">
    <location>
        <begin position="1"/>
        <end position="28"/>
    </location>
</feature>
<dbReference type="EMBL" id="JACSPO010000008">
    <property type="protein sequence ID" value="MBD8063137.1"/>
    <property type="molecule type" value="Genomic_DNA"/>
</dbReference>
<dbReference type="Gene3D" id="1.50.10.10">
    <property type="match status" value="1"/>
</dbReference>
<evidence type="ECO:0000313" key="4">
    <source>
        <dbReference type="EMBL" id="MBD8063137.1"/>
    </source>
</evidence>
<dbReference type="RefSeq" id="WP_251840240.1">
    <property type="nucleotide sequence ID" value="NZ_JACSPO010000008.1"/>
</dbReference>
<evidence type="ECO:0000256" key="3">
    <source>
        <dbReference type="SAM" id="SignalP"/>
    </source>
</evidence>
<sequence length="676" mass="70785">MRGRLLAAVASAALALTGAAVPAAGASAAQPDHTHANVAIHGPGHAGAQSFVPRDDELDTVAAWLVSRSTSGQVTASVRTDVTDPATEVAAAQVDLGGTGRGWLELNLGGARVTPGEEYALVLQATGTDGAVEWWGSRSAAPGSPPSWNYDRDHWGGWVEQGAGPAERYAAWDLAFYVDDAHPGCAADNSCWRHLGGEQLGVQPAGIVGTPGHPYALSAFEAAGARFVPGSSVLELADGSWLYVPEGAQAPVVVPAGHPDALAQVEESRAWLASGSVPGRTEAERAMAERALLDMRLLLQDNGAVAAAWHTIWRYSWPRDSAFTAVALARAGFPEEALRILRYNASTQRPDGTWEARTLLDGSGPPDARAWQLDANGWVPWATWQYLQVASAADRDAALAELYPTVEAAADHAAASLDENGIPPARPDYWESGYPAPNLGTAAPLLAGLRAAAAIAELAGEEDDADRWFAAADRLQWGIDHSFGGIGYQRTVVDGSGKDSAVAWLAPPFNPVTPVVRAELDTTWEALVQDTGGVQPGERWGDDMTWTPETMFFALAWAADGQDAKAERLVEWMDAHRTEVGAYPEKVGPDGNPAAVATLGWTASLTVLTLTALDGSVPTPPAGTSTVTTGDDAATDPRSAAPAPLATPDSVAAPWLLVLALAAAAVVVGLSRRRRR</sequence>
<evidence type="ECO:0000256" key="1">
    <source>
        <dbReference type="SAM" id="MobiDB-lite"/>
    </source>
</evidence>
<keyword evidence="3" id="KW-0732">Signal</keyword>
<feature type="chain" id="PRO_5047170474" description="Glycoside hydrolase family 15" evidence="3">
    <location>
        <begin position="29"/>
        <end position="676"/>
    </location>
</feature>
<evidence type="ECO:0000256" key="2">
    <source>
        <dbReference type="SAM" id="Phobius"/>
    </source>
</evidence>
<dbReference type="PANTHER" id="PTHR31616:SF0">
    <property type="entry name" value="GLUCAN 1,4-ALPHA-GLUCOSIDASE"/>
    <property type="match status" value="1"/>
</dbReference>
<evidence type="ECO:0000313" key="5">
    <source>
        <dbReference type="Proteomes" id="UP000661894"/>
    </source>
</evidence>
<feature type="region of interest" description="Disordered" evidence="1">
    <location>
        <begin position="614"/>
        <end position="645"/>
    </location>
</feature>
<keyword evidence="2" id="KW-1133">Transmembrane helix</keyword>
<dbReference type="SUPFAM" id="SSF48208">
    <property type="entry name" value="Six-hairpin glycosidases"/>
    <property type="match status" value="1"/>
</dbReference>
<dbReference type="Proteomes" id="UP000661894">
    <property type="component" value="Unassembled WGS sequence"/>
</dbReference>
<proteinExistence type="predicted"/>
<accession>A0ABR8Z4P4</accession>
<gene>
    <name evidence="4" type="ORF">H9624_12500</name>
</gene>
<dbReference type="InterPro" id="IPR008928">
    <property type="entry name" value="6-hairpin_glycosidase_sf"/>
</dbReference>
<protein>
    <recommendedName>
        <fullName evidence="6">Glycoside hydrolase family 15</fullName>
    </recommendedName>
</protein>
<keyword evidence="5" id="KW-1185">Reference proteome</keyword>
<feature type="transmembrane region" description="Helical" evidence="2">
    <location>
        <begin position="652"/>
        <end position="670"/>
    </location>
</feature>
<organism evidence="4 5">
    <name type="scientific">Oceanitalea stevensii</name>
    <dbReference type="NCBI Taxonomy" id="2763072"/>
    <lineage>
        <taxon>Bacteria</taxon>
        <taxon>Bacillati</taxon>
        <taxon>Actinomycetota</taxon>
        <taxon>Actinomycetes</taxon>
        <taxon>Micrococcales</taxon>
        <taxon>Bogoriellaceae</taxon>
        <taxon>Georgenia</taxon>
    </lineage>
</organism>
<reference evidence="4 5" key="1">
    <citation type="submission" date="2020-08" db="EMBL/GenBank/DDBJ databases">
        <title>A Genomic Blueprint of the Chicken Gut Microbiome.</title>
        <authorList>
            <person name="Gilroy R."/>
            <person name="Ravi A."/>
            <person name="Getino M."/>
            <person name="Pursley I."/>
            <person name="Horton D.L."/>
            <person name="Alikhan N.-F."/>
            <person name="Baker D."/>
            <person name="Gharbi K."/>
            <person name="Hall N."/>
            <person name="Watson M."/>
            <person name="Adriaenssens E.M."/>
            <person name="Foster-Nyarko E."/>
            <person name="Jarju S."/>
            <person name="Secka A."/>
            <person name="Antonio M."/>
            <person name="Oren A."/>
            <person name="Chaudhuri R."/>
            <person name="La Ragione R.M."/>
            <person name="Hildebrand F."/>
            <person name="Pallen M.J."/>
        </authorList>
    </citation>
    <scope>NUCLEOTIDE SEQUENCE [LARGE SCALE GENOMIC DNA]</scope>
    <source>
        <strain evidence="4 5">Sa1BUA1</strain>
    </source>
</reference>